<name>A0A4Q9GQM3_9HYPH</name>
<dbReference type="OrthoDB" id="8081243at2"/>
<protein>
    <recommendedName>
        <fullName evidence="3">DUF995 domain-containing protein</fullName>
    </recommendedName>
</protein>
<proteinExistence type="predicted"/>
<sequence length="124" mass="13279">MLLVAVACVSFCASGSAAERLSGDGLKQEISGKEVFLATPFGGEFPLNYHANGVVDGSGKAVGLGKFMQPNDSGSWWVDGENLCQKWKSWYNGKPFCFTIEKLAPGKIAWTRDDGLKGTARVSD</sequence>
<gene>
    <name evidence="1" type="ORF">EYR15_05705</name>
</gene>
<evidence type="ECO:0008006" key="3">
    <source>
        <dbReference type="Google" id="ProtNLM"/>
    </source>
</evidence>
<comment type="caution">
    <text evidence="1">The sequence shown here is derived from an EMBL/GenBank/DDBJ whole genome shotgun (WGS) entry which is preliminary data.</text>
</comment>
<accession>A0A4Q9GQM3</accession>
<dbReference type="Proteomes" id="UP000291613">
    <property type="component" value="Unassembled WGS sequence"/>
</dbReference>
<organism evidence="1 2">
    <name type="scientific">Hansschlegelia quercus</name>
    <dbReference type="NCBI Taxonomy" id="2528245"/>
    <lineage>
        <taxon>Bacteria</taxon>
        <taxon>Pseudomonadati</taxon>
        <taxon>Pseudomonadota</taxon>
        <taxon>Alphaproteobacteria</taxon>
        <taxon>Hyphomicrobiales</taxon>
        <taxon>Methylopilaceae</taxon>
        <taxon>Hansschlegelia</taxon>
    </lineage>
</organism>
<keyword evidence="2" id="KW-1185">Reference proteome</keyword>
<dbReference type="AlphaFoldDB" id="A0A4Q9GQM3"/>
<dbReference type="EMBL" id="SIUB01000002">
    <property type="protein sequence ID" value="TBN54330.1"/>
    <property type="molecule type" value="Genomic_DNA"/>
</dbReference>
<evidence type="ECO:0000313" key="1">
    <source>
        <dbReference type="EMBL" id="TBN54330.1"/>
    </source>
</evidence>
<reference evidence="1 2" key="1">
    <citation type="submission" date="2019-02" db="EMBL/GenBank/DDBJ databases">
        <title>Hansschlegelia quercus sp. nov., a novel methylotrophic bacterium from buds of oak (Quercus robur L.).</title>
        <authorList>
            <person name="Agafonova N.V."/>
            <person name="Kaparullina E.N."/>
            <person name="Grouzdev D.S."/>
            <person name="Doronina N.V."/>
        </authorList>
    </citation>
    <scope>NUCLEOTIDE SEQUENCE [LARGE SCALE GENOMIC DNA]</scope>
    <source>
        <strain evidence="1 2">Dub</strain>
    </source>
</reference>
<evidence type="ECO:0000313" key="2">
    <source>
        <dbReference type="Proteomes" id="UP000291613"/>
    </source>
</evidence>